<evidence type="ECO:0000313" key="1">
    <source>
        <dbReference type="EMBL" id="WKN34601.1"/>
    </source>
</evidence>
<reference evidence="1" key="1">
    <citation type="journal article" date="2023" name="Comput. Struct. Biotechnol. J.">
        <title>Discovery of a novel marine Bacteroidetes with a rich repertoire of carbohydrate-active enzymes.</title>
        <authorList>
            <person name="Chen B."/>
            <person name="Liu G."/>
            <person name="Chen Q."/>
            <person name="Wang H."/>
            <person name="Liu L."/>
            <person name="Tang K."/>
        </authorList>
    </citation>
    <scope>NUCLEOTIDE SEQUENCE</scope>
    <source>
        <strain evidence="1">TK19036</strain>
    </source>
</reference>
<dbReference type="SUPFAM" id="SSF52402">
    <property type="entry name" value="Adenine nucleotide alpha hydrolases-like"/>
    <property type="match status" value="2"/>
</dbReference>
<sequence>MDSFKNILVAVPASETYQPTIQYAMRMAQDLQIKLTIVLVYTSNHELQGEEPEDKAALVCQKKYVQKCFGQLRMKQLANTSLGYRMVSIDGPLCEAMGATAPVYRPDLIISAADASLPLQQLVRTVSIPLLLVPLQIKYHSIRHIGLAYDTATLPPSETMSFVRRLAKVYRADVEVVEVDQDRRWISPFTKRANVELDFLLKDVAHRFHHAYSQDDAVESIEHYTQQYSPDVLVMLARRQLPFQDSPADRHTIKMAKQATRPVLILKK</sequence>
<protein>
    <submittedName>
        <fullName evidence="1">Universal stress protein</fullName>
    </submittedName>
</protein>
<dbReference type="AlphaFoldDB" id="A0AA49JCD1"/>
<organism evidence="1">
    <name type="scientific">Roseihalotalea indica</name>
    <dbReference type="NCBI Taxonomy" id="2867963"/>
    <lineage>
        <taxon>Bacteria</taxon>
        <taxon>Pseudomonadati</taxon>
        <taxon>Bacteroidota</taxon>
        <taxon>Cytophagia</taxon>
        <taxon>Cytophagales</taxon>
        <taxon>Catalimonadaceae</taxon>
        <taxon>Roseihalotalea</taxon>
    </lineage>
</organism>
<gene>
    <name evidence="1" type="ORF">K4G66_19700</name>
</gene>
<dbReference type="Gene3D" id="3.40.50.12370">
    <property type="match status" value="1"/>
</dbReference>
<name>A0AA49JCD1_9BACT</name>
<proteinExistence type="predicted"/>
<reference evidence="1" key="2">
    <citation type="journal article" date="2024" name="Antonie Van Leeuwenhoek">
        <title>Roseihalotalea indica gen. nov., sp. nov., a halophilic Bacteroidetes from mesopelagic Southwest Indian Ocean with higher carbohydrate metabolic potential.</title>
        <authorList>
            <person name="Chen B."/>
            <person name="Zhang M."/>
            <person name="Lin D."/>
            <person name="Ye J."/>
            <person name="Tang K."/>
        </authorList>
    </citation>
    <scope>NUCLEOTIDE SEQUENCE</scope>
    <source>
        <strain evidence="1">TK19036</strain>
    </source>
</reference>
<accession>A0AA49JCD1</accession>
<dbReference type="EMBL" id="CP120682">
    <property type="protein sequence ID" value="WKN34601.1"/>
    <property type="molecule type" value="Genomic_DNA"/>
</dbReference>